<dbReference type="EMBL" id="JABAHY010000005">
    <property type="protein sequence ID" value="NLS09767.1"/>
    <property type="molecule type" value="Genomic_DNA"/>
</dbReference>
<dbReference type="RefSeq" id="WP_168887261.1">
    <property type="nucleotide sequence ID" value="NZ_JABAHY010000005.1"/>
</dbReference>
<protein>
    <submittedName>
        <fullName evidence="1">Antitoxin</fullName>
    </submittedName>
</protein>
<organism evidence="1 2">
    <name type="scientific">Nesterenkonia sedimenti</name>
    <dbReference type="NCBI Taxonomy" id="1463632"/>
    <lineage>
        <taxon>Bacteria</taxon>
        <taxon>Bacillati</taxon>
        <taxon>Actinomycetota</taxon>
        <taxon>Actinomycetes</taxon>
        <taxon>Micrococcales</taxon>
        <taxon>Micrococcaceae</taxon>
        <taxon>Nesterenkonia</taxon>
    </lineage>
</organism>
<name>A0A7X8TK11_9MICC</name>
<keyword evidence="2" id="KW-1185">Reference proteome</keyword>
<evidence type="ECO:0000313" key="1">
    <source>
        <dbReference type="EMBL" id="NLS09767.1"/>
    </source>
</evidence>
<gene>
    <name evidence="1" type="ORF">HGQ17_07055</name>
</gene>
<dbReference type="Proteomes" id="UP000523139">
    <property type="component" value="Unassembled WGS sequence"/>
</dbReference>
<dbReference type="AlphaFoldDB" id="A0A7X8TK11"/>
<sequence>MTTIKVSRETRDLLKEQAAAQHIPMDSYLRKLAEDAEREARWARLGEAIANTSAEDMESWRQEAREWDRLAGDGLENLNDDYA</sequence>
<accession>A0A7X8TK11</accession>
<comment type="caution">
    <text evidence="1">The sequence shown here is derived from an EMBL/GenBank/DDBJ whole genome shotgun (WGS) entry which is preliminary data.</text>
</comment>
<evidence type="ECO:0000313" key="2">
    <source>
        <dbReference type="Proteomes" id="UP000523139"/>
    </source>
</evidence>
<proteinExistence type="predicted"/>
<reference evidence="1 2" key="1">
    <citation type="submission" date="2020-04" db="EMBL/GenBank/DDBJ databases">
        <title>Nesterenkonia sp. nov., isolated from marine sediment.</title>
        <authorList>
            <person name="Zhang G."/>
        </authorList>
    </citation>
    <scope>NUCLEOTIDE SEQUENCE [LARGE SCALE GENOMIC DNA]</scope>
    <source>
        <strain evidence="1 2">MY13</strain>
    </source>
</reference>